<dbReference type="OrthoDB" id="5419927at2759"/>
<sequence>MENHSRKLEEFKLARSRRPNEAAMFVENKVAPAYPQPSPVYSGQRDGFISLEEARRLQLMKHESHSILYLSQVNITNSAELWKRADAETDKLFVLMQEVQLKLSKRSKGTSNASVPLGLKACNWEEVMSEIRTTSQSWKELPRMSKGRKCLERLGQDSGAFQDWLGILPAGDYGASICGVFKLAVGAAGRFVEIEDSIFDALTELPENMEGARSYINIYRDSPNQSLERRTFDLYLAILVSLNHIMQFFADSSARKFFEPILKQQNYKISLTKSLEDVRKHVARIKDAAEQCLAGQVVDIGNNVIGIRQLADTTVERIGEMVHQQLYRLFQNGILVNNNAHGRSFRQIYSISQLTEMVVRENTSEATLNSFIVGRAQHLLTPAPYDATPAEDLLELLRFDTLLISESLKRCLESGDKLDDQGKARALAMVNSDKMRVWIAEANFSSSLLVNGRSDMGAIEGPSPLSFVDAQLVKVFESHEKALVISYFSRFHRNIEFTTPGTPTARLMVCLIGGLLTEMMARKLEVDVLFLKSEKRKLQDLDLTTLCNAFRDLTMQLPAGTILVCILDEIVSYESFNPKSEIDAIMRRFTRLVTKHTDLVFKLLVTSRGRSMNLQQYFDDEDILDLPKDIELNDSAMWKIRHMGEQKVLEGTTG</sequence>
<gene>
    <name evidence="1" type="ORF">RAG0_04059</name>
</gene>
<dbReference type="EMBL" id="FJUX01000017">
    <property type="protein sequence ID" value="CZS94019.1"/>
    <property type="molecule type" value="Genomic_DNA"/>
</dbReference>
<dbReference type="Proteomes" id="UP000178912">
    <property type="component" value="Unassembled WGS sequence"/>
</dbReference>
<dbReference type="PANTHER" id="PTHR40619">
    <property type="entry name" value="FUNGAL STAND N-TERMINAL GOODBYE DOMAIN-CONTAINING PROTEIN"/>
    <property type="match status" value="1"/>
</dbReference>
<evidence type="ECO:0000313" key="1">
    <source>
        <dbReference type="EMBL" id="CZS94019.1"/>
    </source>
</evidence>
<organism evidence="1 2">
    <name type="scientific">Rhynchosporium agropyri</name>
    <dbReference type="NCBI Taxonomy" id="914238"/>
    <lineage>
        <taxon>Eukaryota</taxon>
        <taxon>Fungi</taxon>
        <taxon>Dikarya</taxon>
        <taxon>Ascomycota</taxon>
        <taxon>Pezizomycotina</taxon>
        <taxon>Leotiomycetes</taxon>
        <taxon>Helotiales</taxon>
        <taxon>Ploettnerulaceae</taxon>
        <taxon>Rhynchosporium</taxon>
    </lineage>
</organism>
<name>A0A1E1K7G2_9HELO</name>
<evidence type="ECO:0000313" key="2">
    <source>
        <dbReference type="Proteomes" id="UP000178912"/>
    </source>
</evidence>
<keyword evidence="2" id="KW-1185">Reference proteome</keyword>
<reference evidence="2" key="1">
    <citation type="submission" date="2016-03" db="EMBL/GenBank/DDBJ databases">
        <authorList>
            <person name="Guldener U."/>
        </authorList>
    </citation>
    <scope>NUCLEOTIDE SEQUENCE [LARGE SCALE GENOMIC DNA]</scope>
    <source>
        <strain evidence="2">04CH-RAC-A.6.1</strain>
    </source>
</reference>
<accession>A0A1E1K7G2</accession>
<protein>
    <submittedName>
        <fullName evidence="1">Uncharacterized protein</fullName>
    </submittedName>
</protein>
<dbReference type="PANTHER" id="PTHR40619:SF3">
    <property type="entry name" value="FUNGAL STAND N-TERMINAL GOODBYE DOMAIN-CONTAINING PROTEIN"/>
    <property type="match status" value="1"/>
</dbReference>
<proteinExistence type="predicted"/>
<dbReference type="AlphaFoldDB" id="A0A1E1K7G2"/>